<comment type="similarity">
    <text evidence="6">Belongs to the inorganic phosphate transporter (PiT) (TC 2.A.20) family.</text>
</comment>
<dbReference type="EMBL" id="JAPAAF010000002">
    <property type="protein sequence ID" value="MCW0481492.1"/>
    <property type="molecule type" value="Genomic_DNA"/>
</dbReference>
<feature type="transmembrane region" description="Helical" evidence="6">
    <location>
        <begin position="149"/>
        <end position="174"/>
    </location>
</feature>
<evidence type="ECO:0000256" key="6">
    <source>
        <dbReference type="RuleBase" id="RU363058"/>
    </source>
</evidence>
<feature type="transmembrane region" description="Helical" evidence="6">
    <location>
        <begin position="5"/>
        <end position="24"/>
    </location>
</feature>
<dbReference type="Pfam" id="PF01384">
    <property type="entry name" value="PHO4"/>
    <property type="match status" value="1"/>
</dbReference>
<feature type="transmembrane region" description="Helical" evidence="6">
    <location>
        <begin position="283"/>
        <end position="305"/>
    </location>
</feature>
<dbReference type="RefSeq" id="WP_282590102.1">
    <property type="nucleotide sequence ID" value="NZ_JAPAAF010000002.1"/>
</dbReference>
<dbReference type="GO" id="GO:0005315">
    <property type="term" value="F:phosphate transmembrane transporter activity"/>
    <property type="evidence" value="ECO:0007669"/>
    <property type="project" value="InterPro"/>
</dbReference>
<feature type="transmembrane region" description="Helical" evidence="6">
    <location>
        <begin position="467"/>
        <end position="492"/>
    </location>
</feature>
<gene>
    <name evidence="7" type="ORF">N2K84_02050</name>
</gene>
<dbReference type="InterPro" id="IPR001204">
    <property type="entry name" value="Phos_transporter"/>
</dbReference>
<dbReference type="PANTHER" id="PTHR11101:SF16">
    <property type="entry name" value="PHOSPHATE TRANSPORTER"/>
    <property type="match status" value="1"/>
</dbReference>
<dbReference type="AlphaFoldDB" id="A0AA41Y5H6"/>
<protein>
    <recommendedName>
        <fullName evidence="6">Phosphate transporter</fullName>
    </recommendedName>
</protein>
<evidence type="ECO:0000313" key="8">
    <source>
        <dbReference type="Proteomes" id="UP001163821"/>
    </source>
</evidence>
<feature type="transmembrane region" description="Helical" evidence="6">
    <location>
        <begin position="317"/>
        <end position="333"/>
    </location>
</feature>
<comment type="caution">
    <text evidence="7">The sequence shown here is derived from an EMBL/GenBank/DDBJ whole genome shotgun (WGS) entry which is preliminary data.</text>
</comment>
<sequence>MEQYYLILVVVLFALAISDLVVGVSNDAVNFLNSAIGSKAAPKWIIFTVAALGVLVGSVFSSGMMEVARKGIFHPDMFMFSEIMIIFLAVMITDVILLDMFNTFGLPTSTTVSIVFELLGSAVAVSLVKIQRAGDSISTLYKYINSEKALAIISGILISVIIAFAVGAIVQYISRLVFSFRQHRTLKYYGAIFGGLSIAAMTYFMLIKGAKGATFMSDELVAFLMDNIFNLLLISFIGWTIILQLLYWIFKIDIPKMIVLVGTFGLAMAFAGNDLVNFIGVPLAGFQSFTAWSASGGVGADAFSMEMLKGKVPTPEYMLVIAGLVMIITLITSKKARNVVATTVDLSRQSEGDERFGSSVLSRVIVRKTIQANKNIRKLIPHQLNAAIDSRFEHPKAAPAKKGEEKAAFDKIRAAVNLIVSGILISLGTSLKLPLSTTYVTFMVAMGTSLADRAWGRESAVYRISGVFAVVGGWFLTALVAFSVSAVIAWIISIGGNYMVFAFIVLAIFTIARTHIILKKKAATRKSEEEENIVETDEADKVIEKTKKQVVNAVLTINKVYSVSLESFLREDRGHLKEALDAKDSFNKKTKKMKNKLSEVITTLQQSDSLEIGHFYVQLVDYLREVFHSLNYLVEPMYEHLENNHRPFVAAQVKELNSFITETNDFVNLTLHVVKEERFEEIDNVIRQRDELIVKLSALEKAQIKRIKNKEVNTRNSVLFFNMITETKNLLMNYVNLIKAQRDFFSRAKK</sequence>
<feature type="transmembrane region" description="Helical" evidence="6">
    <location>
        <begin position="256"/>
        <end position="276"/>
    </location>
</feature>
<evidence type="ECO:0000256" key="5">
    <source>
        <dbReference type="ARBA" id="ARBA00023136"/>
    </source>
</evidence>
<organism evidence="7 8">
    <name type="scientific">Gaoshiqia sediminis</name>
    <dbReference type="NCBI Taxonomy" id="2986998"/>
    <lineage>
        <taxon>Bacteria</taxon>
        <taxon>Pseudomonadati</taxon>
        <taxon>Bacteroidota</taxon>
        <taxon>Bacteroidia</taxon>
        <taxon>Marinilabiliales</taxon>
        <taxon>Prolixibacteraceae</taxon>
        <taxon>Gaoshiqia</taxon>
    </lineage>
</organism>
<evidence type="ECO:0000256" key="2">
    <source>
        <dbReference type="ARBA" id="ARBA00022448"/>
    </source>
</evidence>
<feature type="transmembrane region" description="Helical" evidence="6">
    <location>
        <begin position="412"/>
        <end position="431"/>
    </location>
</feature>
<feature type="transmembrane region" description="Helical" evidence="6">
    <location>
        <begin position="77"/>
        <end position="98"/>
    </location>
</feature>
<proteinExistence type="inferred from homology"/>
<evidence type="ECO:0000256" key="3">
    <source>
        <dbReference type="ARBA" id="ARBA00022692"/>
    </source>
</evidence>
<evidence type="ECO:0000313" key="7">
    <source>
        <dbReference type="EMBL" id="MCW0481492.1"/>
    </source>
</evidence>
<feature type="transmembrane region" description="Helical" evidence="6">
    <location>
        <begin position="498"/>
        <end position="518"/>
    </location>
</feature>
<dbReference type="InterPro" id="IPR038078">
    <property type="entry name" value="PhoU-like_sf"/>
</dbReference>
<dbReference type="PANTHER" id="PTHR11101">
    <property type="entry name" value="PHOSPHATE TRANSPORTER"/>
    <property type="match status" value="1"/>
</dbReference>
<feature type="transmembrane region" description="Helical" evidence="6">
    <location>
        <begin position="44"/>
        <end position="65"/>
    </location>
</feature>
<feature type="transmembrane region" description="Helical" evidence="6">
    <location>
        <begin position="186"/>
        <end position="207"/>
    </location>
</feature>
<name>A0AA41Y5H6_9BACT</name>
<accession>A0AA41Y5H6</accession>
<evidence type="ECO:0000256" key="4">
    <source>
        <dbReference type="ARBA" id="ARBA00022989"/>
    </source>
</evidence>
<keyword evidence="5 6" id="KW-0472">Membrane</keyword>
<dbReference type="GO" id="GO:0016020">
    <property type="term" value="C:membrane"/>
    <property type="evidence" value="ECO:0007669"/>
    <property type="project" value="UniProtKB-SubCell"/>
</dbReference>
<reference evidence="7" key="1">
    <citation type="submission" date="2022-10" db="EMBL/GenBank/DDBJ databases">
        <title>Gaoshiqiia sediminis gen. nov., sp. nov., isolated from coastal sediment.</title>
        <authorList>
            <person name="Yu W.X."/>
            <person name="Mu D.S."/>
            <person name="Du J.Z."/>
            <person name="Liang Y.Q."/>
        </authorList>
    </citation>
    <scope>NUCLEOTIDE SEQUENCE</scope>
    <source>
        <strain evidence="7">A06</strain>
    </source>
</reference>
<keyword evidence="4 6" id="KW-1133">Transmembrane helix</keyword>
<feature type="transmembrane region" description="Helical" evidence="6">
    <location>
        <begin position="104"/>
        <end position="128"/>
    </location>
</feature>
<feature type="transmembrane region" description="Helical" evidence="6">
    <location>
        <begin position="228"/>
        <end position="250"/>
    </location>
</feature>
<dbReference type="Proteomes" id="UP001163821">
    <property type="component" value="Unassembled WGS sequence"/>
</dbReference>
<keyword evidence="6" id="KW-0592">Phosphate transport</keyword>
<comment type="subcellular location">
    <subcellularLocation>
        <location evidence="1 6">Membrane</location>
        <topology evidence="1 6">Multi-pass membrane protein</topology>
    </subcellularLocation>
</comment>
<evidence type="ECO:0000256" key="1">
    <source>
        <dbReference type="ARBA" id="ARBA00004141"/>
    </source>
</evidence>
<keyword evidence="8" id="KW-1185">Reference proteome</keyword>
<dbReference type="Gene3D" id="1.20.58.220">
    <property type="entry name" value="Phosphate transport system protein phou homolog 2, domain 2"/>
    <property type="match status" value="1"/>
</dbReference>
<dbReference type="GO" id="GO:0035435">
    <property type="term" value="P:phosphate ion transmembrane transport"/>
    <property type="evidence" value="ECO:0007669"/>
    <property type="project" value="TreeGrafter"/>
</dbReference>
<keyword evidence="3 6" id="KW-0812">Transmembrane</keyword>
<keyword evidence="2 6" id="KW-0813">Transport</keyword>